<keyword evidence="1" id="KW-0732">Signal</keyword>
<evidence type="ECO:0000259" key="2">
    <source>
        <dbReference type="Pfam" id="PF07007"/>
    </source>
</evidence>
<dbReference type="GeneID" id="78382928"/>
<dbReference type="OrthoDB" id="7340239at2"/>
<name>A0A085GNY7_EWIA3</name>
<feature type="chain" id="PRO_5001791604" description="Lysozyme inhibitor LprI-like N-terminal domain-containing protein" evidence="1">
    <location>
        <begin position="23"/>
        <end position="132"/>
    </location>
</feature>
<comment type="caution">
    <text evidence="3">The sequence shown here is derived from an EMBL/GenBank/DDBJ whole genome shotgun (WGS) entry which is preliminary data.</text>
</comment>
<dbReference type="Proteomes" id="UP000028640">
    <property type="component" value="Unassembled WGS sequence"/>
</dbReference>
<evidence type="ECO:0000313" key="3">
    <source>
        <dbReference type="EMBL" id="KFC85432.1"/>
    </source>
</evidence>
<organism evidence="3 4">
    <name type="scientific">Ewingella americana (strain ATCC 33852 / DSM 4580 / CCUG 14506 / JCM 5911 / LMG 7869 / NCTC 12157 / CDC 1468-78)</name>
    <dbReference type="NCBI Taxonomy" id="910964"/>
    <lineage>
        <taxon>Bacteria</taxon>
        <taxon>Pseudomonadati</taxon>
        <taxon>Pseudomonadota</taxon>
        <taxon>Gammaproteobacteria</taxon>
        <taxon>Enterobacterales</taxon>
        <taxon>Yersiniaceae</taxon>
        <taxon>Ewingella</taxon>
    </lineage>
</organism>
<dbReference type="AlphaFoldDB" id="A0A085GNY7"/>
<dbReference type="STRING" id="910964.GEAM_0397"/>
<reference evidence="3 4" key="1">
    <citation type="submission" date="2014-05" db="EMBL/GenBank/DDBJ databases">
        <title>ATOL: Assembling a taxonomically balanced genome-scale reconstruction of the evolutionary history of the Enterobacteriaceae.</title>
        <authorList>
            <person name="Plunkett G.III."/>
            <person name="Neeno-Eckwall E.C."/>
            <person name="Glasner J.D."/>
            <person name="Perna N.T."/>
        </authorList>
    </citation>
    <scope>NUCLEOTIDE SEQUENCE [LARGE SCALE GENOMIC DNA]</scope>
    <source>
        <strain evidence="3 4">ATCC 33852</strain>
    </source>
</reference>
<dbReference type="EMBL" id="JMPJ01000018">
    <property type="protein sequence ID" value="KFC85432.1"/>
    <property type="molecule type" value="Genomic_DNA"/>
</dbReference>
<keyword evidence="4" id="KW-1185">Reference proteome</keyword>
<protein>
    <recommendedName>
        <fullName evidence="2">Lysozyme inhibitor LprI-like N-terminal domain-containing protein</fullName>
    </recommendedName>
</protein>
<feature type="signal peptide" evidence="1">
    <location>
        <begin position="1"/>
        <end position="22"/>
    </location>
</feature>
<feature type="domain" description="Lysozyme inhibitor LprI-like N-terminal" evidence="2">
    <location>
        <begin position="26"/>
        <end position="127"/>
    </location>
</feature>
<evidence type="ECO:0000313" key="4">
    <source>
        <dbReference type="Proteomes" id="UP000028640"/>
    </source>
</evidence>
<evidence type="ECO:0000256" key="1">
    <source>
        <dbReference type="SAM" id="SignalP"/>
    </source>
</evidence>
<dbReference type="Pfam" id="PF07007">
    <property type="entry name" value="LprI"/>
    <property type="match status" value="1"/>
</dbReference>
<dbReference type="eggNOG" id="COG3755">
    <property type="taxonomic scope" value="Bacteria"/>
</dbReference>
<dbReference type="InterPro" id="IPR009739">
    <property type="entry name" value="LprI-like_N"/>
</dbReference>
<sequence length="132" mass="14641">MKLGYGLLVTILALGGMTSAFADDNCSKQPSDGALYQCTVQQKKSAEDDLNKEYAAAKKRIVQMYGSQKQLGDQYVAIVVDTQRSWLKYRDGQCKLEAFAAEEGSNANAVAVNLCITRIDKERTDMLKQMPY</sequence>
<gene>
    <name evidence="3" type="ORF">GEAM_0397</name>
</gene>
<dbReference type="RefSeq" id="WP_034787507.1">
    <property type="nucleotide sequence ID" value="NZ_JMPJ01000018.1"/>
</dbReference>
<accession>A0A085GNY7</accession>
<proteinExistence type="predicted"/>
<dbReference type="Gene3D" id="1.20.1270.180">
    <property type="match status" value="1"/>
</dbReference>